<evidence type="ECO:0000313" key="2">
    <source>
        <dbReference type="EMBL" id="CAG8403686.1"/>
    </source>
</evidence>
<comment type="caution">
    <text evidence="2">The sequence shown here is derived from an EMBL/GenBank/DDBJ whole genome shotgun (WGS) entry which is preliminary data.</text>
</comment>
<dbReference type="OrthoDB" id="4358041at2759"/>
<sequence>MIFTTLQQPSNMTTSWPAHTLDDSKFEDVFQLAQKFELHCAQVYSHAATHPDSAPSADYVMQLVSQAYRAVHSLHMQKIASAYLDSGAAVAALETKAKEYRDASSDNDTHSVEAVEEETPQVPGAGLVDLLNGDFEDDEEEDSEWEVSDEETDDEYYEYCEGSDSDSNSDLEELARTSRIDLSQPIQHNELSNDSQAREPTYAPKTQMTIAKEETPPPVSITQDQAMHDRITAALQKLTLPSEEPEDVPLTRVETYIDPSMTTCTMSPTHETHREPEDVPLTRVETYIDPSMTTCAMSPTHETHREDSAVQIESHQEPKLEHFATAPAHNTTKSDAESVALHRKISMRSSPGGISRRLKTVCYKFAGRAMVPVRGKVN</sequence>
<protein>
    <submittedName>
        <fullName evidence="2">Uncharacterized protein</fullName>
    </submittedName>
</protein>
<dbReference type="AlphaFoldDB" id="A0A9W4JMY7"/>
<dbReference type="EMBL" id="CAJVPA010000207">
    <property type="protein sequence ID" value="CAG8403686.1"/>
    <property type="molecule type" value="Genomic_DNA"/>
</dbReference>
<feature type="compositionally biased region" description="Acidic residues" evidence="1">
    <location>
        <begin position="134"/>
        <end position="153"/>
    </location>
</feature>
<accession>A0A9W4JMY7</accession>
<feature type="region of interest" description="Disordered" evidence="1">
    <location>
        <begin position="178"/>
        <end position="219"/>
    </location>
</feature>
<gene>
    <name evidence="2" type="ORF">PSALAMII_LOCUS8401</name>
</gene>
<name>A0A9W4JMY7_9EURO</name>
<feature type="region of interest" description="Disordered" evidence="1">
    <location>
        <begin position="100"/>
        <end position="153"/>
    </location>
</feature>
<feature type="compositionally biased region" description="Basic and acidic residues" evidence="1">
    <location>
        <begin position="100"/>
        <end position="113"/>
    </location>
</feature>
<feature type="compositionally biased region" description="Polar residues" evidence="1">
    <location>
        <begin position="180"/>
        <end position="195"/>
    </location>
</feature>
<evidence type="ECO:0000313" key="3">
    <source>
        <dbReference type="Proteomes" id="UP001152646"/>
    </source>
</evidence>
<organism evidence="2 3">
    <name type="scientific">Penicillium salamii</name>
    <dbReference type="NCBI Taxonomy" id="1612424"/>
    <lineage>
        <taxon>Eukaryota</taxon>
        <taxon>Fungi</taxon>
        <taxon>Dikarya</taxon>
        <taxon>Ascomycota</taxon>
        <taxon>Pezizomycotina</taxon>
        <taxon>Eurotiomycetes</taxon>
        <taxon>Eurotiomycetidae</taxon>
        <taxon>Eurotiales</taxon>
        <taxon>Aspergillaceae</taxon>
        <taxon>Penicillium</taxon>
    </lineage>
</organism>
<evidence type="ECO:0000256" key="1">
    <source>
        <dbReference type="SAM" id="MobiDB-lite"/>
    </source>
</evidence>
<reference evidence="2" key="1">
    <citation type="submission" date="2021-07" db="EMBL/GenBank/DDBJ databases">
        <authorList>
            <person name="Branca A.L. A."/>
        </authorList>
    </citation>
    <scope>NUCLEOTIDE SEQUENCE</scope>
</reference>
<proteinExistence type="predicted"/>
<dbReference type="Proteomes" id="UP001152646">
    <property type="component" value="Unassembled WGS sequence"/>
</dbReference>